<dbReference type="Gene3D" id="3.40.50.300">
    <property type="entry name" value="P-loop containing nucleotide triphosphate hydrolases"/>
    <property type="match status" value="1"/>
</dbReference>
<dbReference type="Pfam" id="PF00023">
    <property type="entry name" value="Ank"/>
    <property type="match status" value="3"/>
</dbReference>
<feature type="repeat" description="ANK" evidence="2">
    <location>
        <begin position="752"/>
        <end position="784"/>
    </location>
</feature>
<proteinExistence type="predicted"/>
<dbReference type="PANTHER" id="PTHR10039">
    <property type="entry name" value="AMELOGENIN"/>
    <property type="match status" value="1"/>
</dbReference>
<sequence>MDPLSVTGSIIAVLQAANTIISICCDYSAAVKGASWELPKVTKEVRSLRDVLELLAALAKRAENADPSAETTLLALKLLCESDAGPLAMCKAELESLKTNLEPPKWTGSVTSKRTALMQTLSWPLKEGETKKMLQNMERYKTTLNMALDIDQTAMTLEIHDMSRVIRVKTSELSEDFSTLKQAFSMAKLDDRLDRWLSAPDPSSNHNEACAKRLATTGNWFIQSSNFAKWKEDRNSLLWLHGIPGCGKTILCSTVIEDVLLSPLAVKKAVAYFYFDFRKTEDRHEGMMRSLISQLAAQCTNQPNPLESLYSSCGDGTRQPKVSDLRQTMQVLAQNFDDTFIIVDALDECKQREQLLGDIRTFVTWQSGGLHILVTSRREGDIKETLDPLLSEDQNINIQSEVVDGDICVYVGEILQTAHGLRRWRNKPLVQDEIEKALTENANGMFRWVVCQIDELKKCLNLPMLRKQLKSLPATLPQTYERILLNIDKNYSRYALRLLQWLTFSNRSLRLVDLVEIVAIDEEENPRFDPERRFPEPEEILLICSSLVTATEEDDDSWGGPYFHPEERRRVVKVKLAHFSVLEYLTSPQIMDGEAREYSVRDIDANVRIARDCLSYTLYFTEAIPKLAASGDDRPWSNFPLAEYAALQWANHARVGGQVDEEYMLDLIMELFKSEGDAFSSWCLSRFYSGSPLYFASKEGLLGLAKRLVTTGADINAHTRLSGNALAVASWYGRTGMVKLLLEMGADPNASKNGSAIYGASEAGHDAIVRLLLDTGAEVGLEKGLYYRSALHAAASHGHAGIVAMLISRGIDVNLDAGKRSKSENTALTLASLRGDYKVVQLLIEAGANTDSKKVALHLASREGHDEVVKLLLGAGVNLNQGWELASPLREAVRKGHVAIVKILLDAGADVNLGGSWNRGSFDDWLTLWRSREVLDLLAAAGAEIICEGKMIRSGEEMMKQLKDKIELEYAVDLNDVS</sequence>
<dbReference type="Pfam" id="PF24883">
    <property type="entry name" value="NPHP3_N"/>
    <property type="match status" value="1"/>
</dbReference>
<dbReference type="PRINTS" id="PR01415">
    <property type="entry name" value="ANKYRIN"/>
</dbReference>
<dbReference type="EMBL" id="JAFEKC020000015">
    <property type="protein sequence ID" value="KAK0510694.1"/>
    <property type="molecule type" value="Genomic_DNA"/>
</dbReference>
<feature type="repeat" description="ANK" evidence="2">
    <location>
        <begin position="884"/>
        <end position="916"/>
    </location>
</feature>
<feature type="repeat" description="ANK" evidence="2">
    <location>
        <begin position="852"/>
        <end position="880"/>
    </location>
</feature>
<evidence type="ECO:0000256" key="2">
    <source>
        <dbReference type="PROSITE-ProRule" id="PRU00023"/>
    </source>
</evidence>
<dbReference type="InterPro" id="IPR036770">
    <property type="entry name" value="Ankyrin_rpt-contain_sf"/>
</dbReference>
<name>A0AA39QZ82_9LECA</name>
<dbReference type="SUPFAM" id="SSF52540">
    <property type="entry name" value="P-loop containing nucleoside triphosphate hydrolases"/>
    <property type="match status" value="1"/>
</dbReference>
<dbReference type="InterPro" id="IPR056884">
    <property type="entry name" value="NPHP3-like_N"/>
</dbReference>
<dbReference type="InterPro" id="IPR027417">
    <property type="entry name" value="P-loop_NTPase"/>
</dbReference>
<evidence type="ECO:0000256" key="1">
    <source>
        <dbReference type="ARBA" id="ARBA00022737"/>
    </source>
</evidence>
<keyword evidence="5" id="KW-1185">Reference proteome</keyword>
<dbReference type="Gene3D" id="1.25.40.20">
    <property type="entry name" value="Ankyrin repeat-containing domain"/>
    <property type="match status" value="2"/>
</dbReference>
<evidence type="ECO:0000259" key="3">
    <source>
        <dbReference type="Pfam" id="PF24883"/>
    </source>
</evidence>
<gene>
    <name evidence="4" type="ORF">JMJ35_007126</name>
</gene>
<dbReference type="SMART" id="SM00248">
    <property type="entry name" value="ANK"/>
    <property type="match status" value="7"/>
</dbReference>
<dbReference type="InterPro" id="IPR002110">
    <property type="entry name" value="Ankyrin_rpt"/>
</dbReference>
<feature type="repeat" description="ANK" evidence="2">
    <location>
        <begin position="786"/>
        <end position="818"/>
    </location>
</feature>
<evidence type="ECO:0000313" key="5">
    <source>
        <dbReference type="Proteomes" id="UP001166286"/>
    </source>
</evidence>
<dbReference type="PROSITE" id="PS50297">
    <property type="entry name" value="ANK_REP_REGION"/>
    <property type="match status" value="5"/>
</dbReference>
<keyword evidence="1" id="KW-0677">Repeat</keyword>
<dbReference type="Pfam" id="PF12796">
    <property type="entry name" value="Ank_2"/>
    <property type="match status" value="1"/>
</dbReference>
<keyword evidence="2" id="KW-0040">ANK repeat</keyword>
<feature type="repeat" description="ANK" evidence="2">
    <location>
        <begin position="688"/>
        <end position="720"/>
    </location>
</feature>
<dbReference type="PANTHER" id="PTHR10039:SF16">
    <property type="entry name" value="GPI INOSITOL-DEACYLASE"/>
    <property type="match status" value="1"/>
</dbReference>
<reference evidence="4" key="1">
    <citation type="submission" date="2023-03" db="EMBL/GenBank/DDBJ databases">
        <title>Complete genome of Cladonia borealis.</title>
        <authorList>
            <person name="Park H."/>
        </authorList>
    </citation>
    <scope>NUCLEOTIDE SEQUENCE</scope>
    <source>
        <strain evidence="4">ANT050790</strain>
    </source>
</reference>
<feature type="domain" description="Nephrocystin 3-like N-terminal" evidence="3">
    <location>
        <begin position="217"/>
        <end position="377"/>
    </location>
</feature>
<protein>
    <recommendedName>
        <fullName evidence="3">Nephrocystin 3-like N-terminal domain-containing protein</fullName>
    </recommendedName>
</protein>
<organism evidence="4 5">
    <name type="scientific">Cladonia borealis</name>
    <dbReference type="NCBI Taxonomy" id="184061"/>
    <lineage>
        <taxon>Eukaryota</taxon>
        <taxon>Fungi</taxon>
        <taxon>Dikarya</taxon>
        <taxon>Ascomycota</taxon>
        <taxon>Pezizomycotina</taxon>
        <taxon>Lecanoromycetes</taxon>
        <taxon>OSLEUM clade</taxon>
        <taxon>Lecanoromycetidae</taxon>
        <taxon>Lecanorales</taxon>
        <taxon>Lecanorineae</taxon>
        <taxon>Cladoniaceae</taxon>
        <taxon>Cladonia</taxon>
    </lineage>
</organism>
<accession>A0AA39QZ82</accession>
<dbReference type="PROSITE" id="PS50088">
    <property type="entry name" value="ANK_REPEAT"/>
    <property type="match status" value="7"/>
</dbReference>
<dbReference type="SUPFAM" id="SSF48403">
    <property type="entry name" value="Ankyrin repeat"/>
    <property type="match status" value="1"/>
</dbReference>
<evidence type="ECO:0000313" key="4">
    <source>
        <dbReference type="EMBL" id="KAK0510694.1"/>
    </source>
</evidence>
<dbReference type="AlphaFoldDB" id="A0AA39QZ82"/>
<feature type="repeat" description="ANK" evidence="2">
    <location>
        <begin position="721"/>
        <end position="753"/>
    </location>
</feature>
<comment type="caution">
    <text evidence="4">The sequence shown here is derived from an EMBL/GenBank/DDBJ whole genome shotgun (WGS) entry which is preliminary data.</text>
</comment>
<feature type="repeat" description="ANK" evidence="2">
    <location>
        <begin position="823"/>
        <end position="855"/>
    </location>
</feature>
<dbReference type="Proteomes" id="UP001166286">
    <property type="component" value="Unassembled WGS sequence"/>
</dbReference>